<dbReference type="PANTHER" id="PTHR11245">
    <property type="entry name" value="STANNIOCALCIN"/>
    <property type="match status" value="1"/>
</dbReference>
<evidence type="ECO:0000256" key="5">
    <source>
        <dbReference type="SAM" id="MobiDB-lite"/>
    </source>
</evidence>
<keyword evidence="4" id="KW-1015">Disulfide bond</keyword>
<evidence type="ECO:0008006" key="8">
    <source>
        <dbReference type="Google" id="ProtNLM"/>
    </source>
</evidence>
<keyword evidence="3" id="KW-0372">Hormone</keyword>
<proteinExistence type="inferred from homology"/>
<dbReference type="GO" id="GO:0005179">
    <property type="term" value="F:hormone activity"/>
    <property type="evidence" value="ECO:0007669"/>
    <property type="project" value="UniProtKB-KW"/>
</dbReference>
<dbReference type="Proteomes" id="UP001432027">
    <property type="component" value="Unassembled WGS sequence"/>
</dbReference>
<dbReference type="GO" id="GO:0006874">
    <property type="term" value="P:intracellular calcium ion homeostasis"/>
    <property type="evidence" value="ECO:0007669"/>
    <property type="project" value="TreeGrafter"/>
</dbReference>
<gene>
    <name evidence="6" type="ORF">PENTCL1PPCAC_23585</name>
</gene>
<evidence type="ECO:0000256" key="1">
    <source>
        <dbReference type="ARBA" id="ARBA00008693"/>
    </source>
</evidence>
<reference evidence="6" key="1">
    <citation type="submission" date="2023-10" db="EMBL/GenBank/DDBJ databases">
        <title>Genome assembly of Pristionchus species.</title>
        <authorList>
            <person name="Yoshida K."/>
            <person name="Sommer R.J."/>
        </authorList>
    </citation>
    <scope>NUCLEOTIDE SEQUENCE</scope>
    <source>
        <strain evidence="6">RS0144</strain>
    </source>
</reference>
<dbReference type="GO" id="GO:0005615">
    <property type="term" value="C:extracellular space"/>
    <property type="evidence" value="ECO:0007669"/>
    <property type="project" value="TreeGrafter"/>
</dbReference>
<sequence>TGPSHSIAVKLYEAPDVWKKFPNACRRVTTAAVRSSEFHDFDRLFSALIRIVRREMTFNEASASHHISLNLIKKIYKKISAIISAVIMRLMKDKKNDMELKGDEMDESDFQFEEVSEESLIITTNEKGEVHAIVDSSIVGFKKNRMGSSMNPNECFLLHPEPLPVPPSSRDIKKEEMEDPENEALLAPLYNSLLSNETKYVNHVNSGIDYASLEVVFKIEDNEDNHELTADTDKDETIDDFYANDTTDDSLLRCNMNEFGNYESMEEEDDSRMKIEEDGSQIIESTEEEDFPSTSVSCPTKFIVAGKPFDPLDSKRIQKIQNYINNTITWTSRYTGERKEQLKAAICAVCNKEFRAAEAVRKFKIPAMTLYSNVEKVRGLLQASLEEKDISSTSARPFAHTNAIVAGKPFDPLDTQKTQTIQDGIITMTDGFLFKGETRDQLRAALYAVGIGEMNVIEASKNFNFNYANYSILHSQNARRFSQHSTPTDHSRNDIKKNTVQI</sequence>
<evidence type="ECO:0000256" key="2">
    <source>
        <dbReference type="ARBA" id="ARBA00011748"/>
    </source>
</evidence>
<dbReference type="PANTHER" id="PTHR11245:SF6">
    <property type="entry name" value="DUF19 DOMAIN-CONTAINING PROTEIN"/>
    <property type="match status" value="1"/>
</dbReference>
<comment type="caution">
    <text evidence="6">The sequence shown here is derived from an EMBL/GenBank/DDBJ whole genome shotgun (WGS) entry which is preliminary data.</text>
</comment>
<comment type="subunit">
    <text evidence="2">Homodimer; disulfide-linked.</text>
</comment>
<evidence type="ECO:0000256" key="3">
    <source>
        <dbReference type="ARBA" id="ARBA00022702"/>
    </source>
</evidence>
<dbReference type="EMBL" id="BTSX01000005">
    <property type="protein sequence ID" value="GMT01411.1"/>
    <property type="molecule type" value="Genomic_DNA"/>
</dbReference>
<keyword evidence="7" id="KW-1185">Reference proteome</keyword>
<evidence type="ECO:0000313" key="7">
    <source>
        <dbReference type="Proteomes" id="UP001432027"/>
    </source>
</evidence>
<comment type="similarity">
    <text evidence="1">Belongs to the stanniocalcin family.</text>
</comment>
<dbReference type="InterPro" id="IPR004978">
    <property type="entry name" value="Stanniocalcin"/>
</dbReference>
<dbReference type="AlphaFoldDB" id="A0AAV5U3H3"/>
<accession>A0AAV5U3H3</accession>
<name>A0AAV5U3H3_9BILA</name>
<protein>
    <recommendedName>
        <fullName evidence="8">HTH psq-type domain-containing protein</fullName>
    </recommendedName>
</protein>
<evidence type="ECO:0000256" key="4">
    <source>
        <dbReference type="ARBA" id="ARBA00023157"/>
    </source>
</evidence>
<evidence type="ECO:0000313" key="6">
    <source>
        <dbReference type="EMBL" id="GMT01411.1"/>
    </source>
</evidence>
<organism evidence="6 7">
    <name type="scientific">Pristionchus entomophagus</name>
    <dbReference type="NCBI Taxonomy" id="358040"/>
    <lineage>
        <taxon>Eukaryota</taxon>
        <taxon>Metazoa</taxon>
        <taxon>Ecdysozoa</taxon>
        <taxon>Nematoda</taxon>
        <taxon>Chromadorea</taxon>
        <taxon>Rhabditida</taxon>
        <taxon>Rhabditina</taxon>
        <taxon>Diplogasteromorpha</taxon>
        <taxon>Diplogasteroidea</taxon>
        <taxon>Neodiplogasteridae</taxon>
        <taxon>Pristionchus</taxon>
    </lineage>
</organism>
<feature type="non-terminal residue" evidence="6">
    <location>
        <position position="1"/>
    </location>
</feature>
<feature type="region of interest" description="Disordered" evidence="5">
    <location>
        <begin position="479"/>
        <end position="502"/>
    </location>
</feature>
<feature type="compositionally biased region" description="Basic and acidic residues" evidence="5">
    <location>
        <begin position="487"/>
        <end position="502"/>
    </location>
</feature>